<evidence type="ECO:0000313" key="2">
    <source>
        <dbReference type="Proteomes" id="UP000672009"/>
    </source>
</evidence>
<dbReference type="KEGG" id="tun:J9260_00195"/>
<accession>A0A975F9S8</accession>
<protein>
    <submittedName>
        <fullName evidence="1">Uncharacterized protein</fullName>
    </submittedName>
</protein>
<dbReference type="EMBL" id="CP072793">
    <property type="protein sequence ID" value="QTR53549.1"/>
    <property type="molecule type" value="Genomic_DNA"/>
</dbReference>
<keyword evidence="2" id="KW-1185">Reference proteome</keyword>
<reference evidence="1" key="1">
    <citation type="submission" date="2021-04" db="EMBL/GenBank/DDBJ databases">
        <title>Genomics, taxonomy and metabolism of representatives of sulfur bacteria of the genus Thiothrix: Thiothrix fructosivorans QT, Thiothrix unzii A1T and three new species, Thiothrix subterranea sp. nov., Thiothrix litoralis sp. nov. and 'Candidatus Thiothrix anitrata' sp. nov.</title>
        <authorList>
            <person name="Ravin N.V."/>
            <person name="Smolyakov D."/>
            <person name="Rudenko T.S."/>
            <person name="Mardanov A.V."/>
            <person name="Beletsky A.V."/>
            <person name="Markov N.D."/>
            <person name="Fomenkov A.I."/>
            <person name="Roberts R.J."/>
            <person name="Karnachuk O.V."/>
            <person name="Novikov A."/>
            <person name="Grabovich M.Y."/>
        </authorList>
    </citation>
    <scope>NUCLEOTIDE SEQUENCE</scope>
    <source>
        <strain evidence="1">A1</strain>
    </source>
</reference>
<name>A0A975F9S8_9GAMM</name>
<dbReference type="RefSeq" id="WP_210219065.1">
    <property type="nucleotide sequence ID" value="NZ_CP072793.1"/>
</dbReference>
<dbReference type="Proteomes" id="UP000672009">
    <property type="component" value="Chromosome"/>
</dbReference>
<gene>
    <name evidence="1" type="ORF">J9260_00195</name>
</gene>
<organism evidence="1 2">
    <name type="scientific">Thiothrix unzii</name>
    <dbReference type="NCBI Taxonomy" id="111769"/>
    <lineage>
        <taxon>Bacteria</taxon>
        <taxon>Pseudomonadati</taxon>
        <taxon>Pseudomonadota</taxon>
        <taxon>Gammaproteobacteria</taxon>
        <taxon>Thiotrichales</taxon>
        <taxon>Thiotrichaceae</taxon>
        <taxon>Thiothrix</taxon>
    </lineage>
</organism>
<proteinExistence type="predicted"/>
<sequence length="47" mass="5054">MVTAMVFVLDGCGICAKIESNSGLLMTDGFSLSEQFREATDDTKYSA</sequence>
<evidence type="ECO:0000313" key="1">
    <source>
        <dbReference type="EMBL" id="QTR53549.1"/>
    </source>
</evidence>
<dbReference type="AlphaFoldDB" id="A0A975F9S8"/>